<protein>
    <recommendedName>
        <fullName evidence="4">DUF3592 domain-containing protein</fullName>
    </recommendedName>
</protein>
<proteinExistence type="predicted"/>
<keyword evidence="1" id="KW-0812">Transmembrane</keyword>
<dbReference type="Proteomes" id="UP001419910">
    <property type="component" value="Unassembled WGS sequence"/>
</dbReference>
<accession>A0ABU9Y6F7</accession>
<sequence>MVYAVMLDNFQHTVRADQWCVHFDGSLDDCKGYETLTDPYPWAKSDYGDRVRQEDHPVQGEPGAIYELTPVANFAATLDEVDARRLAPPERSPAALPAAQIALVMGGFLAGVVAGLLLGRVPNPFSGDDK</sequence>
<evidence type="ECO:0000313" key="3">
    <source>
        <dbReference type="Proteomes" id="UP001419910"/>
    </source>
</evidence>
<comment type="caution">
    <text evidence="2">The sequence shown here is derived from an EMBL/GenBank/DDBJ whole genome shotgun (WGS) entry which is preliminary data.</text>
</comment>
<keyword evidence="3" id="KW-1185">Reference proteome</keyword>
<evidence type="ECO:0008006" key="4">
    <source>
        <dbReference type="Google" id="ProtNLM"/>
    </source>
</evidence>
<reference evidence="2 3" key="1">
    <citation type="submission" date="2024-05" db="EMBL/GenBank/DDBJ databases">
        <authorList>
            <person name="Liu Q."/>
            <person name="Xin Y.-H."/>
        </authorList>
    </citation>
    <scope>NUCLEOTIDE SEQUENCE [LARGE SCALE GENOMIC DNA]</scope>
    <source>
        <strain evidence="2 3">CGMCC 1.10181</strain>
    </source>
</reference>
<feature type="transmembrane region" description="Helical" evidence="1">
    <location>
        <begin position="94"/>
        <end position="118"/>
    </location>
</feature>
<dbReference type="RefSeq" id="WP_343890320.1">
    <property type="nucleotide sequence ID" value="NZ_BAAAEH010000032.1"/>
</dbReference>
<gene>
    <name evidence="2" type="ORF">ABC974_17215</name>
</gene>
<keyword evidence="1" id="KW-0472">Membrane</keyword>
<name>A0ABU9Y6F7_9SPHN</name>
<evidence type="ECO:0000313" key="2">
    <source>
        <dbReference type="EMBL" id="MEN2791379.1"/>
    </source>
</evidence>
<organism evidence="2 3">
    <name type="scientific">Sphingomonas oligophenolica</name>
    <dbReference type="NCBI Taxonomy" id="301154"/>
    <lineage>
        <taxon>Bacteria</taxon>
        <taxon>Pseudomonadati</taxon>
        <taxon>Pseudomonadota</taxon>
        <taxon>Alphaproteobacteria</taxon>
        <taxon>Sphingomonadales</taxon>
        <taxon>Sphingomonadaceae</taxon>
        <taxon>Sphingomonas</taxon>
    </lineage>
</organism>
<keyword evidence="1" id="KW-1133">Transmembrane helix</keyword>
<evidence type="ECO:0000256" key="1">
    <source>
        <dbReference type="SAM" id="Phobius"/>
    </source>
</evidence>
<dbReference type="EMBL" id="JBDIME010000017">
    <property type="protein sequence ID" value="MEN2791379.1"/>
    <property type="molecule type" value="Genomic_DNA"/>
</dbReference>